<dbReference type="GO" id="GO:0004843">
    <property type="term" value="F:cysteine-type deubiquitinase activity"/>
    <property type="evidence" value="ECO:0007669"/>
    <property type="project" value="InterPro"/>
</dbReference>
<dbReference type="STRING" id="52586.A0A0B1NZV9"/>
<feature type="region of interest" description="Disordered" evidence="1">
    <location>
        <begin position="654"/>
        <end position="716"/>
    </location>
</feature>
<reference evidence="3 4" key="1">
    <citation type="journal article" date="2014" name="BMC Genomics">
        <title>Adaptive genomic structural variation in the grape powdery mildew pathogen, Erysiphe necator.</title>
        <authorList>
            <person name="Jones L."/>
            <person name="Riaz S."/>
            <person name="Morales-Cruz A."/>
            <person name="Amrine K.C."/>
            <person name="McGuire B."/>
            <person name="Gubler W.D."/>
            <person name="Walker M.A."/>
            <person name="Cantu D."/>
        </authorList>
    </citation>
    <scope>NUCLEOTIDE SEQUENCE [LARGE SCALE GENOMIC DNA]</scope>
    <source>
        <strain evidence="4">c</strain>
    </source>
</reference>
<evidence type="ECO:0000313" key="4">
    <source>
        <dbReference type="Proteomes" id="UP000030854"/>
    </source>
</evidence>
<feature type="compositionally biased region" description="Basic and acidic residues" evidence="1">
    <location>
        <begin position="655"/>
        <end position="666"/>
    </location>
</feature>
<organism evidence="3 4">
    <name type="scientific">Uncinula necator</name>
    <name type="common">Grape powdery mildew</name>
    <dbReference type="NCBI Taxonomy" id="52586"/>
    <lineage>
        <taxon>Eukaryota</taxon>
        <taxon>Fungi</taxon>
        <taxon>Dikarya</taxon>
        <taxon>Ascomycota</taxon>
        <taxon>Pezizomycotina</taxon>
        <taxon>Leotiomycetes</taxon>
        <taxon>Erysiphales</taxon>
        <taxon>Erysiphaceae</taxon>
        <taxon>Erysiphe</taxon>
    </lineage>
</organism>
<dbReference type="GO" id="GO:0071108">
    <property type="term" value="P:protein K48-linked deubiquitination"/>
    <property type="evidence" value="ECO:0007669"/>
    <property type="project" value="TreeGrafter"/>
</dbReference>
<dbReference type="Pfam" id="PF04424">
    <property type="entry name" value="MINDY_DUB"/>
    <property type="match status" value="1"/>
</dbReference>
<evidence type="ECO:0000313" key="3">
    <source>
        <dbReference type="EMBL" id="KHJ30575.1"/>
    </source>
</evidence>
<feature type="compositionally biased region" description="Low complexity" evidence="1">
    <location>
        <begin position="271"/>
        <end position="284"/>
    </location>
</feature>
<dbReference type="EMBL" id="JNVN01003948">
    <property type="protein sequence ID" value="KHJ30575.1"/>
    <property type="molecule type" value="Genomic_DNA"/>
</dbReference>
<dbReference type="GO" id="GO:0071944">
    <property type="term" value="C:cell periphery"/>
    <property type="evidence" value="ECO:0007669"/>
    <property type="project" value="TreeGrafter"/>
</dbReference>
<proteinExistence type="predicted"/>
<keyword evidence="4" id="KW-1185">Reference proteome</keyword>
<feature type="domain" description="MINDY deubiquitinase" evidence="2">
    <location>
        <begin position="293"/>
        <end position="589"/>
    </location>
</feature>
<dbReference type="AlphaFoldDB" id="A0A0B1NZV9"/>
<evidence type="ECO:0000256" key="1">
    <source>
        <dbReference type="SAM" id="MobiDB-lite"/>
    </source>
</evidence>
<gene>
    <name evidence="3" type="ORF">EV44_g0802</name>
</gene>
<dbReference type="GO" id="GO:1990380">
    <property type="term" value="F:K48-linked deubiquitinase activity"/>
    <property type="evidence" value="ECO:0007669"/>
    <property type="project" value="InterPro"/>
</dbReference>
<feature type="compositionally biased region" description="Polar residues" evidence="1">
    <location>
        <begin position="57"/>
        <end position="85"/>
    </location>
</feature>
<dbReference type="GO" id="GO:0016807">
    <property type="term" value="F:cysteine-type carboxypeptidase activity"/>
    <property type="evidence" value="ECO:0007669"/>
    <property type="project" value="TreeGrafter"/>
</dbReference>
<feature type="compositionally biased region" description="Polar residues" evidence="1">
    <location>
        <begin position="667"/>
        <end position="680"/>
    </location>
</feature>
<feature type="region of interest" description="Disordered" evidence="1">
    <location>
        <begin position="25"/>
        <end position="102"/>
    </location>
</feature>
<evidence type="ECO:0000259" key="2">
    <source>
        <dbReference type="Pfam" id="PF04424"/>
    </source>
</evidence>
<dbReference type="HOGENOM" id="CLU_007080_1_1_1"/>
<dbReference type="InterPro" id="IPR033979">
    <property type="entry name" value="MINDY_domain"/>
</dbReference>
<dbReference type="InterPro" id="IPR007518">
    <property type="entry name" value="MINDY"/>
</dbReference>
<sequence length="832" mass="94156">MAAQEPIQQVSVISLDVLPCSTSYPKESVSQVEKDPQAQSLQLDSEDSAALCVRSGSIPSNEESKPQHSSSFESGTISKSENFNVSAEHVDKEPSGRPIESDEQCECEIFSKEISQLQDPPISKKIFPLNEEHYQLDKFDLKRKTQSLSESVSAIRLNDAPENLILKSNSNDSHIVHNIPEIANATVSKPVLCSEVATFDWDSKKRDHNVLDSTQVLAENSKRLSLENGLHYDIERNTRNEDQCKSRSSPHRQSLLKEEDSSLSQRVTRDSAQSMQLASLSSNSDNRGQRKDMYDIKKIKWYDEKSREIAKISPILIQNVNGPCPLLALVNALTLSTPAGLNTPLVETLRSREQVSLGLLLDAVFDEITSGRHGNITNELPDVTDLYSFLVSLQTGMNVNPKFFPAESSYIEESKLKERLWNERKKAGLFEETREMRLYSTFRVSLIHGWLPQPNSPEYAALYRSAKTYEDAQNVILMLEALETKLSHEGLNLEEQILLEDISVIRAFLDSYATQLTPYGLESIRSSICPGNFAILFRNNHFSTLYRHPKTRQLLQLVTDVGYSKNNDVIWESLSDMTGEYAQFYSGDFRLVSDMPAVQMSNQQNYEPDLISQETSQSLTLGRRVDTQSKISQMQKTQQEDHDLAMAIQLQEEEDQRHKTRLDLRRPSTNLSQQQNARSNQTRRKMEIDTNEPINSSTSRIRAKNGPVIPPRRSLLNIRSQPSPQAANLNVMTDHPPPSYEVAATQEAYIPPNIGQMETNSSYYDPNRLPRANHNLLTSETSRRSERRQQIRSQTLNSGSEQRNERRKGPVQGVVDKVISGQGRVQKDCILM</sequence>
<dbReference type="PANTHER" id="PTHR18063">
    <property type="entry name" value="NF-E2 INDUCIBLE PROTEIN"/>
    <property type="match status" value="1"/>
</dbReference>
<dbReference type="Proteomes" id="UP000030854">
    <property type="component" value="Unassembled WGS sequence"/>
</dbReference>
<dbReference type="GO" id="GO:0005829">
    <property type="term" value="C:cytosol"/>
    <property type="evidence" value="ECO:0007669"/>
    <property type="project" value="TreeGrafter"/>
</dbReference>
<dbReference type="PANTHER" id="PTHR18063:SF6">
    <property type="entry name" value="UBIQUITIN CARBOXYL-TERMINAL HYDROLASE"/>
    <property type="match status" value="1"/>
</dbReference>
<comment type="caution">
    <text evidence="3">The sequence shown here is derived from an EMBL/GenBank/DDBJ whole genome shotgun (WGS) entry which is preliminary data.</text>
</comment>
<protein>
    <submittedName>
        <fullName evidence="3">Putative duf544 domain-containing protein</fullName>
    </submittedName>
</protein>
<accession>A0A0B1NZV9</accession>
<feature type="region of interest" description="Disordered" evidence="1">
    <location>
        <begin position="237"/>
        <end position="289"/>
    </location>
</feature>
<feature type="compositionally biased region" description="Polar residues" evidence="1">
    <location>
        <begin position="25"/>
        <end position="43"/>
    </location>
</feature>
<feature type="region of interest" description="Disordered" evidence="1">
    <location>
        <begin position="754"/>
        <end position="813"/>
    </location>
</feature>
<name>A0A0B1NZV9_UNCNE</name>